<keyword evidence="2" id="KW-0472">Membrane</keyword>
<dbReference type="PANTHER" id="PTHR24045:SF0">
    <property type="entry name" value="N-ACETYLGLUCOSAMINE-1-PHOSPHOTRANSFERASE SUBUNITS ALPHA_BETA"/>
    <property type="match status" value="1"/>
</dbReference>
<evidence type="ECO:0000313" key="4">
    <source>
        <dbReference type="Proteomes" id="UP001221757"/>
    </source>
</evidence>
<protein>
    <recommendedName>
        <fullName evidence="5">Stealth protein CR3 conserved region 3 domain-containing protein</fullName>
    </recommendedName>
</protein>
<evidence type="ECO:0000313" key="3">
    <source>
        <dbReference type="EMBL" id="KAJ7656654.1"/>
    </source>
</evidence>
<dbReference type="PANTHER" id="PTHR24045">
    <property type="match status" value="1"/>
</dbReference>
<comment type="caution">
    <text evidence="3">The sequence shown here is derived from an EMBL/GenBank/DDBJ whole genome shotgun (WGS) entry which is preliminary data.</text>
</comment>
<accession>A0AAD7G4U6</accession>
<dbReference type="GO" id="GO:0005794">
    <property type="term" value="C:Golgi apparatus"/>
    <property type="evidence" value="ECO:0007669"/>
    <property type="project" value="TreeGrafter"/>
</dbReference>
<keyword evidence="4" id="KW-1185">Reference proteome</keyword>
<dbReference type="GO" id="GO:0003976">
    <property type="term" value="F:UDP-N-acetylglucosamine-lysosomal-enzyme N-acetylglucosaminephosphotransferase activity"/>
    <property type="evidence" value="ECO:0007669"/>
    <property type="project" value="TreeGrafter"/>
</dbReference>
<dbReference type="GO" id="GO:0046835">
    <property type="term" value="P:carbohydrate phosphorylation"/>
    <property type="evidence" value="ECO:0007669"/>
    <property type="project" value="TreeGrafter"/>
</dbReference>
<keyword evidence="2" id="KW-1133">Transmembrane helix</keyword>
<dbReference type="Proteomes" id="UP001221757">
    <property type="component" value="Unassembled WGS sequence"/>
</dbReference>
<keyword evidence="1" id="KW-0808">Transferase</keyword>
<evidence type="ECO:0000256" key="1">
    <source>
        <dbReference type="ARBA" id="ARBA00022679"/>
    </source>
</evidence>
<evidence type="ECO:0000256" key="2">
    <source>
        <dbReference type="SAM" id="Phobius"/>
    </source>
</evidence>
<proteinExistence type="predicted"/>
<reference evidence="3" key="1">
    <citation type="submission" date="2023-03" db="EMBL/GenBank/DDBJ databases">
        <title>Massive genome expansion in bonnet fungi (Mycena s.s.) driven by repeated elements and novel gene families across ecological guilds.</title>
        <authorList>
            <consortium name="Lawrence Berkeley National Laboratory"/>
            <person name="Harder C.B."/>
            <person name="Miyauchi S."/>
            <person name="Viragh M."/>
            <person name="Kuo A."/>
            <person name="Thoen E."/>
            <person name="Andreopoulos B."/>
            <person name="Lu D."/>
            <person name="Skrede I."/>
            <person name="Drula E."/>
            <person name="Henrissat B."/>
            <person name="Morin E."/>
            <person name="Kohler A."/>
            <person name="Barry K."/>
            <person name="LaButti K."/>
            <person name="Morin E."/>
            <person name="Salamov A."/>
            <person name="Lipzen A."/>
            <person name="Mereny Z."/>
            <person name="Hegedus B."/>
            <person name="Baldrian P."/>
            <person name="Stursova M."/>
            <person name="Weitz H."/>
            <person name="Taylor A."/>
            <person name="Grigoriev I.V."/>
            <person name="Nagy L.G."/>
            <person name="Martin F."/>
            <person name="Kauserud H."/>
        </authorList>
    </citation>
    <scope>NUCLEOTIDE SEQUENCE</scope>
    <source>
        <strain evidence="3">CBHHK067</strain>
    </source>
</reference>
<dbReference type="InterPro" id="IPR047141">
    <property type="entry name" value="Stealth"/>
</dbReference>
<name>A0AAD7G4U6_MYCRO</name>
<feature type="transmembrane region" description="Helical" evidence="2">
    <location>
        <begin position="39"/>
        <end position="60"/>
    </location>
</feature>
<dbReference type="EMBL" id="JARKIE010000297">
    <property type="protein sequence ID" value="KAJ7656654.1"/>
    <property type="molecule type" value="Genomic_DNA"/>
</dbReference>
<organism evidence="3 4">
    <name type="scientific">Mycena rosella</name>
    <name type="common">Pink bonnet</name>
    <name type="synonym">Agaricus rosellus</name>
    <dbReference type="NCBI Taxonomy" id="1033263"/>
    <lineage>
        <taxon>Eukaryota</taxon>
        <taxon>Fungi</taxon>
        <taxon>Dikarya</taxon>
        <taxon>Basidiomycota</taxon>
        <taxon>Agaricomycotina</taxon>
        <taxon>Agaricomycetes</taxon>
        <taxon>Agaricomycetidae</taxon>
        <taxon>Agaricales</taxon>
        <taxon>Marasmiineae</taxon>
        <taxon>Mycenaceae</taxon>
        <taxon>Mycena</taxon>
    </lineage>
</organism>
<evidence type="ECO:0008006" key="5">
    <source>
        <dbReference type="Google" id="ProtNLM"/>
    </source>
</evidence>
<dbReference type="AlphaFoldDB" id="A0AAD7G4U6"/>
<keyword evidence="2" id="KW-0812">Transmembrane</keyword>
<sequence length="677" mass="76036">MALLPLRARRSYHAYTDRFSGRGSLFRCLIPPLAVSRTVTLLFFTFALSLGSIVLILARYTPRSTQNISFQLDHTRPIYDPFVRPPAANAVADATIRPIKAHLQIPDACLDQWVSFGRWRGSCIRVLVEESAIDLVYIWVNGSDMLHSESREDLLGSLNYTTRNARFRQHDELRYSLRSAFKNTKTWKHSVWHIVTADVPDPDKFDGSERLGLVPQWLDLESAWAGGESGEPPVHLYHDSDIFHLTSLPGRTPTIEEVDKWRNSVLPTFNSMAVESQLPHLDPNIVSENLVYLNDDQFFVLPLPPSAFHSVLYGPVIRLYLSLMIQADVSGQAYGGGEWRSLGWSAHILNQRFGTRGRAYVGHNARSFSLPLMHEAALAFGESFAMTPLSQFRGSHAVGGEFEVNTIFMATHFVMERHREALLWSWVVAKWGGVANGILDEELKDAMWLELGAEGDHDELRRNTTTRTSNDDVLLNMRAAGLGQPQSDRPEKRANTTYLFVSLDGYTPNYERRPQEVGLGRDECIGSSKEAAWTVFRRLAVEKTHCGDAVIAALTDASPHGLSIFLPPYTSSAPVPVPAVLPLIMPSSPPSLPDNPRGFAVRLIHRYAYAIADTPAAFFGVETAEQGRVYFSWLHADTALLCVNDDLYDDPVNVTQGDAMLREWFQRKWPEKLAYEN</sequence>
<gene>
    <name evidence="3" type="ORF">B0H17DRAFT_359292</name>
</gene>